<dbReference type="SUPFAM" id="SSF51430">
    <property type="entry name" value="NAD(P)-linked oxidoreductase"/>
    <property type="match status" value="1"/>
</dbReference>
<dbReference type="EMBL" id="JACDXX010000001">
    <property type="protein sequence ID" value="MCB5408704.1"/>
    <property type="molecule type" value="Genomic_DNA"/>
</dbReference>
<proteinExistence type="predicted"/>
<dbReference type="InterPro" id="IPR050791">
    <property type="entry name" value="Aldo-Keto_reductase"/>
</dbReference>
<dbReference type="PANTHER" id="PTHR43625">
    <property type="entry name" value="AFLATOXIN B1 ALDEHYDE REDUCTASE"/>
    <property type="match status" value="1"/>
</dbReference>
<evidence type="ECO:0000313" key="3">
    <source>
        <dbReference type="EMBL" id="MCB5408704.1"/>
    </source>
</evidence>
<protein>
    <submittedName>
        <fullName evidence="3">Aldo/keto reductase</fullName>
    </submittedName>
</protein>
<dbReference type="RefSeq" id="WP_226933575.1">
    <property type="nucleotide sequence ID" value="NZ_JACDXX010000001.1"/>
</dbReference>
<dbReference type="Pfam" id="PF00248">
    <property type="entry name" value="Aldo_ket_red"/>
    <property type="match status" value="1"/>
</dbReference>
<comment type="caution">
    <text evidence="3">The sequence shown here is derived from an EMBL/GenBank/DDBJ whole genome shotgun (WGS) entry which is preliminary data.</text>
</comment>
<dbReference type="InterPro" id="IPR023210">
    <property type="entry name" value="NADP_OxRdtase_dom"/>
</dbReference>
<keyword evidence="4" id="KW-1185">Reference proteome</keyword>
<evidence type="ECO:0000256" key="1">
    <source>
        <dbReference type="ARBA" id="ARBA00023002"/>
    </source>
</evidence>
<dbReference type="Gene3D" id="3.20.20.100">
    <property type="entry name" value="NADP-dependent oxidoreductase domain"/>
    <property type="match status" value="1"/>
</dbReference>
<accession>A0ABS8CH53</accession>
<reference evidence="3 4" key="1">
    <citation type="submission" date="2020-07" db="EMBL/GenBank/DDBJ databases">
        <title>Pseudogemmobacter sp. nov., isolated from poultry manure in Taiwan.</title>
        <authorList>
            <person name="Lin S.-Y."/>
            <person name="Tang Y.-S."/>
            <person name="Young C.-C."/>
        </authorList>
    </citation>
    <scope>NUCLEOTIDE SEQUENCE [LARGE SCALE GENOMIC DNA]</scope>
    <source>
        <strain evidence="3 4">CC-YST710</strain>
    </source>
</reference>
<gene>
    <name evidence="3" type="ORF">H0485_01610</name>
</gene>
<name>A0ABS8CH53_9RHOB</name>
<dbReference type="InterPro" id="IPR036812">
    <property type="entry name" value="NAD(P)_OxRdtase_dom_sf"/>
</dbReference>
<dbReference type="Proteomes" id="UP001198571">
    <property type="component" value="Unassembled WGS sequence"/>
</dbReference>
<organism evidence="3 4">
    <name type="scientific">Pseudogemmobacter faecipullorum</name>
    <dbReference type="NCBI Taxonomy" id="2755041"/>
    <lineage>
        <taxon>Bacteria</taxon>
        <taxon>Pseudomonadati</taxon>
        <taxon>Pseudomonadota</taxon>
        <taxon>Alphaproteobacteria</taxon>
        <taxon>Rhodobacterales</taxon>
        <taxon>Paracoccaceae</taxon>
        <taxon>Pseudogemmobacter</taxon>
    </lineage>
</organism>
<keyword evidence="1" id="KW-0560">Oxidoreductase</keyword>
<evidence type="ECO:0000313" key="4">
    <source>
        <dbReference type="Proteomes" id="UP001198571"/>
    </source>
</evidence>
<feature type="domain" description="NADP-dependent oxidoreductase" evidence="2">
    <location>
        <begin position="13"/>
        <end position="303"/>
    </location>
</feature>
<evidence type="ECO:0000259" key="2">
    <source>
        <dbReference type="Pfam" id="PF00248"/>
    </source>
</evidence>
<dbReference type="PANTHER" id="PTHR43625:SF40">
    <property type="entry name" value="ALDO-KETO REDUCTASE YAKC [NADP(+)]"/>
    <property type="match status" value="1"/>
</dbReference>
<sequence>MQKRYLGQHEVGAIGLGAMSLGGMYGPTDEAESFATLDAAREAGISHIDIANIYGMGRSEAVVGAWLKARRIAPGQGVVLATKAAIIPGPPRQINNEAAYLRAELEASLKRLGRDHIELFYLHRREAERPVEEVAGSMQRLVEEGKIGGYGLSEVSPATLRRAHAVHPVMAVQNEYSLWTRLPELGLISACAELGVSFVAFSPLGRGIFGDQPLARPMDPFRSQNPRFSAVNLPENLAAVARFRAFALARGYSCPALALAWILHQAPHLLPIPGTRAALHLRSWGKAEQIRLGAADLAEIAQILPAGFAAGARYAASQRTGVESYC</sequence>